<gene>
    <name evidence="3" type="primary">LOC123446760</name>
</gene>
<dbReference type="EnsemblPlants" id="HORVU.MOREX.r3.4HG0337600.1">
    <property type="protein sequence ID" value="HORVU.MOREX.r3.4HG0337600.1.CDS1"/>
    <property type="gene ID" value="HORVU.MOREX.r3.4HG0337600"/>
</dbReference>
<feature type="signal peptide" evidence="2">
    <location>
        <begin position="1"/>
        <end position="24"/>
    </location>
</feature>
<evidence type="ECO:0000313" key="3">
    <source>
        <dbReference type="EnsemblPlants" id="HORVU.MOREX.r3.4HG0337600.1.CDS1"/>
    </source>
</evidence>
<feature type="chain" id="PRO_5035170522" evidence="2">
    <location>
        <begin position="25"/>
        <end position="148"/>
    </location>
</feature>
<dbReference type="GeneID" id="123446760"/>
<accession>A0A8I7B6R4</accession>
<dbReference type="KEGG" id="hvg:123446760"/>
<dbReference type="Gramene" id="HORVU.MOREX.r2.4HG0281560.1">
    <property type="protein sequence ID" value="HORVU.MOREX.r2.4HG0281560.1.CDS.1"/>
    <property type="gene ID" value="HORVU.MOREX.r2.4HG0281560"/>
</dbReference>
<organism evidence="3 4">
    <name type="scientific">Hordeum vulgare subsp. vulgare</name>
    <name type="common">Domesticated barley</name>
    <dbReference type="NCBI Taxonomy" id="112509"/>
    <lineage>
        <taxon>Eukaryota</taxon>
        <taxon>Viridiplantae</taxon>
        <taxon>Streptophyta</taxon>
        <taxon>Embryophyta</taxon>
        <taxon>Tracheophyta</taxon>
        <taxon>Spermatophyta</taxon>
        <taxon>Magnoliopsida</taxon>
        <taxon>Liliopsida</taxon>
        <taxon>Poales</taxon>
        <taxon>Poaceae</taxon>
        <taxon>BOP clade</taxon>
        <taxon>Pooideae</taxon>
        <taxon>Triticodae</taxon>
        <taxon>Triticeae</taxon>
        <taxon>Hordeinae</taxon>
        <taxon>Hordeum</taxon>
    </lineage>
</organism>
<keyword evidence="2" id="KW-0732">Signal</keyword>
<sequence>MARRSHAWLTLLLLMGALVQSSYGSRPSPREPQMSRVHSPTMVHGTVQTEPYGRDDGSTVIRPSTEEGATGHHEANAADGGAAATWAMGGGGVVSSEQRKGSGAPVLRQALGRKLARRVLGGEAEDSAAGPSCRSNNAHITCAPPAQH</sequence>
<name>A0A8I7B6R4_HORVV</name>
<feature type="region of interest" description="Disordered" evidence="1">
    <location>
        <begin position="121"/>
        <end position="148"/>
    </location>
</feature>
<dbReference type="OrthoDB" id="10625691at2759"/>
<dbReference type="Gramene" id="HORVU.MOREX.r3.4HG0337600.1">
    <property type="protein sequence ID" value="HORVU.MOREX.r3.4HG0337600.1.CDS1"/>
    <property type="gene ID" value="HORVU.MOREX.r3.4HG0337600"/>
</dbReference>
<proteinExistence type="predicted"/>
<feature type="region of interest" description="Disordered" evidence="1">
    <location>
        <begin position="46"/>
        <end position="83"/>
    </location>
</feature>
<dbReference type="RefSeq" id="XP_044979239.1">
    <property type="nucleotide sequence ID" value="XM_045123304.1"/>
</dbReference>
<evidence type="ECO:0000256" key="1">
    <source>
        <dbReference type="SAM" id="MobiDB-lite"/>
    </source>
</evidence>
<reference evidence="4" key="1">
    <citation type="journal article" date="2012" name="Nature">
        <title>A physical, genetic and functional sequence assembly of the barley genome.</title>
        <authorList>
            <consortium name="The International Barley Genome Sequencing Consortium"/>
            <person name="Mayer K.F."/>
            <person name="Waugh R."/>
            <person name="Brown J.W."/>
            <person name="Schulman A."/>
            <person name="Langridge P."/>
            <person name="Platzer M."/>
            <person name="Fincher G.B."/>
            <person name="Muehlbauer G.J."/>
            <person name="Sato K."/>
            <person name="Close T.J."/>
            <person name="Wise R.P."/>
            <person name="Stein N."/>
        </authorList>
    </citation>
    <scope>NUCLEOTIDE SEQUENCE [LARGE SCALE GENOMIC DNA]</scope>
    <source>
        <strain evidence="4">cv. Morex</strain>
    </source>
</reference>
<keyword evidence="4" id="KW-1185">Reference proteome</keyword>
<reference evidence="3" key="2">
    <citation type="submission" date="2020-10" db="EMBL/GenBank/DDBJ databases">
        <authorList>
            <person name="Scholz U."/>
            <person name="Mascher M."/>
            <person name="Fiebig A."/>
        </authorList>
    </citation>
    <scope>NUCLEOTIDE SEQUENCE [LARGE SCALE GENOMIC DNA]</scope>
    <source>
        <strain evidence="3">cv. Morex</strain>
    </source>
</reference>
<dbReference type="AlphaFoldDB" id="A0A8I7B6R4"/>
<dbReference type="Proteomes" id="UP000011116">
    <property type="component" value="Chromosome 4H"/>
</dbReference>
<evidence type="ECO:0000313" key="4">
    <source>
        <dbReference type="Proteomes" id="UP000011116"/>
    </source>
</evidence>
<protein>
    <submittedName>
        <fullName evidence="3">Uncharacterized protein</fullName>
    </submittedName>
</protein>
<reference evidence="3" key="3">
    <citation type="submission" date="2022-01" db="UniProtKB">
        <authorList>
            <consortium name="EnsemblPlants"/>
        </authorList>
    </citation>
    <scope>IDENTIFICATION</scope>
    <source>
        <strain evidence="3">subsp. vulgare</strain>
    </source>
</reference>
<evidence type="ECO:0000256" key="2">
    <source>
        <dbReference type="SAM" id="SignalP"/>
    </source>
</evidence>